<evidence type="ECO:0000313" key="5">
    <source>
        <dbReference type="Proteomes" id="UP001152795"/>
    </source>
</evidence>
<keyword evidence="2" id="KW-0812">Transmembrane</keyword>
<accession>A0A6S7H685</accession>
<protein>
    <submittedName>
        <fullName evidence="4">Uncharacterized protein</fullName>
    </submittedName>
</protein>
<keyword evidence="2" id="KW-0472">Membrane</keyword>
<evidence type="ECO:0000256" key="3">
    <source>
        <dbReference type="SAM" id="SignalP"/>
    </source>
</evidence>
<evidence type="ECO:0000256" key="2">
    <source>
        <dbReference type="SAM" id="Phobius"/>
    </source>
</evidence>
<evidence type="ECO:0000313" key="4">
    <source>
        <dbReference type="EMBL" id="CAB3991651.1"/>
    </source>
</evidence>
<dbReference type="Proteomes" id="UP001152795">
    <property type="component" value="Unassembled WGS sequence"/>
</dbReference>
<keyword evidence="2" id="KW-1133">Transmembrane helix</keyword>
<evidence type="ECO:0000256" key="1">
    <source>
        <dbReference type="SAM" id="MobiDB-lite"/>
    </source>
</evidence>
<reference evidence="4" key="1">
    <citation type="submission" date="2020-04" db="EMBL/GenBank/DDBJ databases">
        <authorList>
            <person name="Alioto T."/>
            <person name="Alioto T."/>
            <person name="Gomez Garrido J."/>
        </authorList>
    </citation>
    <scope>NUCLEOTIDE SEQUENCE</scope>
    <source>
        <strain evidence="4">A484AB</strain>
    </source>
</reference>
<name>A0A6S7H685_PARCT</name>
<feature type="region of interest" description="Disordered" evidence="1">
    <location>
        <begin position="120"/>
        <end position="140"/>
    </location>
</feature>
<dbReference type="EMBL" id="CACRXK020001892">
    <property type="protein sequence ID" value="CAB3991651.1"/>
    <property type="molecule type" value="Genomic_DNA"/>
</dbReference>
<sequence length="290" mass="32778">MLKSFSQFIKLLFTLVLVVRVPDSVQTNTSTSSPSHAIKSNVSKNTQTFFDDWAHVLLVVLLSLLFGIFTVVLFKYCKRKITGNIQNYTVEVPHGQNERRSLLYCEVDIFQFPSSEARSETAETVDTEVEPTHVESNSEDEYCCPENIEDAYETVNPVNPPQASGEYACAYNEDAYETMTAPQASRECTCAYIEDVYETMNPPQAFLNIDTGNNTFPRVRPANGVYEKLQNSRSSSDNKYRYAYDWLDPGARVATLSASEPVLASLGKDEVDDNFYENYQTLSRECLTKD</sequence>
<dbReference type="AlphaFoldDB" id="A0A6S7H685"/>
<feature type="transmembrane region" description="Helical" evidence="2">
    <location>
        <begin position="53"/>
        <end position="74"/>
    </location>
</feature>
<keyword evidence="3" id="KW-0732">Signal</keyword>
<feature type="chain" id="PRO_5043904835" evidence="3">
    <location>
        <begin position="28"/>
        <end position="290"/>
    </location>
</feature>
<feature type="signal peptide" evidence="3">
    <location>
        <begin position="1"/>
        <end position="27"/>
    </location>
</feature>
<gene>
    <name evidence="4" type="ORF">PACLA_8A003113</name>
</gene>
<proteinExistence type="predicted"/>
<keyword evidence="5" id="KW-1185">Reference proteome</keyword>
<organism evidence="4 5">
    <name type="scientific">Paramuricea clavata</name>
    <name type="common">Red gorgonian</name>
    <name type="synonym">Violescent sea-whip</name>
    <dbReference type="NCBI Taxonomy" id="317549"/>
    <lineage>
        <taxon>Eukaryota</taxon>
        <taxon>Metazoa</taxon>
        <taxon>Cnidaria</taxon>
        <taxon>Anthozoa</taxon>
        <taxon>Octocorallia</taxon>
        <taxon>Malacalcyonacea</taxon>
        <taxon>Plexauridae</taxon>
        <taxon>Paramuricea</taxon>
    </lineage>
</organism>
<comment type="caution">
    <text evidence="4">The sequence shown here is derived from an EMBL/GenBank/DDBJ whole genome shotgun (WGS) entry which is preliminary data.</text>
</comment>